<dbReference type="RefSeq" id="XP_064656858.1">
    <property type="nucleotide sequence ID" value="XM_064805016.1"/>
</dbReference>
<dbReference type="SUPFAM" id="SSF51735">
    <property type="entry name" value="NAD(P)-binding Rossmann-fold domains"/>
    <property type="match status" value="1"/>
</dbReference>
<evidence type="ECO:0000256" key="3">
    <source>
        <dbReference type="ARBA" id="ARBA00022723"/>
    </source>
</evidence>
<dbReference type="InterPro" id="IPR013149">
    <property type="entry name" value="ADH-like_C"/>
</dbReference>
<dbReference type="AlphaFoldDB" id="A0AAV9P5W2"/>
<evidence type="ECO:0000256" key="5">
    <source>
        <dbReference type="ARBA" id="ARBA00023002"/>
    </source>
</evidence>
<dbReference type="Pfam" id="PF08240">
    <property type="entry name" value="ADH_N"/>
    <property type="match status" value="1"/>
</dbReference>
<comment type="caution">
    <text evidence="9">The sequence shown here is derived from an EMBL/GenBank/DDBJ whole genome shotgun (WGS) entry which is preliminary data.</text>
</comment>
<protein>
    <recommendedName>
        <fullName evidence="8">Enoyl reductase (ER) domain-containing protein</fullName>
    </recommendedName>
</protein>
<evidence type="ECO:0000259" key="8">
    <source>
        <dbReference type="SMART" id="SM00829"/>
    </source>
</evidence>
<reference evidence="9 10" key="1">
    <citation type="submission" date="2023-08" db="EMBL/GenBank/DDBJ databases">
        <title>Black Yeasts Isolated from many extreme environments.</title>
        <authorList>
            <person name="Coleine C."/>
            <person name="Stajich J.E."/>
            <person name="Selbmann L."/>
        </authorList>
    </citation>
    <scope>NUCLEOTIDE SEQUENCE [LARGE SCALE GENOMIC DNA]</scope>
    <source>
        <strain evidence="9 10">CCFEE 5935</strain>
    </source>
</reference>
<evidence type="ECO:0000313" key="9">
    <source>
        <dbReference type="EMBL" id="KAK5167050.1"/>
    </source>
</evidence>
<dbReference type="InterPro" id="IPR036291">
    <property type="entry name" value="NAD(P)-bd_dom_sf"/>
</dbReference>
<evidence type="ECO:0000256" key="6">
    <source>
        <dbReference type="ARBA" id="ARBA00023027"/>
    </source>
</evidence>
<sequence>MATDGTLPSKQKAAQFHPKDQTVHINEVPIPSIKPDELLVKVRAASLCHSDLMLFEPNEQGLNLGSGEPFTMVYTPTASPRLSLINPQGHEGCGTVLEVGSQAQGFTKGDRVGWLPIVDCCFECEACQVHNLYCETGQSKVQGMTVDGYFQTYCAVKWQNAAKIPDGMDLDSSAPIFCAGATAYNSVEATHSELKGTPSDMFVAVIGCGGLGHLGIQYLKAHGYNVIGIDLSPDALEEAKAQGADHVFNPSKDKDYVQQIRSITGKGCHAAINFTNSAPAYASTPDVIRYNGVLMVTGIPQKPIQFSGMDVSMLRIRVRGANNGRTDQLRRCLEFSHKHGIKPHVTQFKLEEFQSMLDTMHEGKHKGRMGVLFD</sequence>
<dbReference type="InterPro" id="IPR013154">
    <property type="entry name" value="ADH-like_N"/>
</dbReference>
<proteinExistence type="inferred from homology"/>
<dbReference type="Gene3D" id="3.40.50.720">
    <property type="entry name" value="NAD(P)-binding Rossmann-like Domain"/>
    <property type="match status" value="1"/>
</dbReference>
<evidence type="ECO:0000256" key="1">
    <source>
        <dbReference type="ARBA" id="ARBA00001947"/>
    </source>
</evidence>
<keyword evidence="3 7" id="KW-0479">Metal-binding</keyword>
<dbReference type="GO" id="GO:0018455">
    <property type="term" value="F:alcohol dehydrogenase [NAD(P)+] activity"/>
    <property type="evidence" value="ECO:0007669"/>
    <property type="project" value="UniProtKB-ARBA"/>
</dbReference>
<dbReference type="SMART" id="SM00829">
    <property type="entry name" value="PKS_ER"/>
    <property type="match status" value="1"/>
</dbReference>
<evidence type="ECO:0000313" key="10">
    <source>
        <dbReference type="Proteomes" id="UP001337655"/>
    </source>
</evidence>
<dbReference type="SUPFAM" id="SSF50129">
    <property type="entry name" value="GroES-like"/>
    <property type="match status" value="1"/>
</dbReference>
<accession>A0AAV9P5W2</accession>
<dbReference type="InterPro" id="IPR020843">
    <property type="entry name" value="ER"/>
</dbReference>
<dbReference type="EMBL" id="JAVRRT010000012">
    <property type="protein sequence ID" value="KAK5167050.1"/>
    <property type="molecule type" value="Genomic_DNA"/>
</dbReference>
<dbReference type="FunFam" id="3.40.50.720:FF:000039">
    <property type="entry name" value="Alcohol dehydrogenase AdhP"/>
    <property type="match status" value="1"/>
</dbReference>
<comment type="cofactor">
    <cofactor evidence="1 7">
        <name>Zn(2+)</name>
        <dbReference type="ChEBI" id="CHEBI:29105"/>
    </cofactor>
</comment>
<keyword evidence="6" id="KW-0520">NAD</keyword>
<dbReference type="GeneID" id="89929115"/>
<dbReference type="PANTHER" id="PTHR42940:SF8">
    <property type="entry name" value="VACUOLAR PROTEIN SORTING-ASSOCIATED PROTEIN 11"/>
    <property type="match status" value="1"/>
</dbReference>
<dbReference type="Pfam" id="PF00107">
    <property type="entry name" value="ADH_zinc_N"/>
    <property type="match status" value="1"/>
</dbReference>
<keyword evidence="4 7" id="KW-0862">Zinc</keyword>
<dbReference type="InterPro" id="IPR002328">
    <property type="entry name" value="ADH_Zn_CS"/>
</dbReference>
<evidence type="ECO:0000256" key="2">
    <source>
        <dbReference type="ARBA" id="ARBA00008072"/>
    </source>
</evidence>
<organism evidence="9 10">
    <name type="scientific">Saxophila tyrrhenica</name>
    <dbReference type="NCBI Taxonomy" id="1690608"/>
    <lineage>
        <taxon>Eukaryota</taxon>
        <taxon>Fungi</taxon>
        <taxon>Dikarya</taxon>
        <taxon>Ascomycota</taxon>
        <taxon>Pezizomycotina</taxon>
        <taxon>Dothideomycetes</taxon>
        <taxon>Dothideomycetidae</taxon>
        <taxon>Mycosphaerellales</taxon>
        <taxon>Extremaceae</taxon>
        <taxon>Saxophila</taxon>
    </lineage>
</organism>
<evidence type="ECO:0000256" key="7">
    <source>
        <dbReference type="RuleBase" id="RU361277"/>
    </source>
</evidence>
<gene>
    <name evidence="9" type="ORF">LTR77_007779</name>
</gene>
<dbReference type="InterPro" id="IPR011032">
    <property type="entry name" value="GroES-like_sf"/>
</dbReference>
<evidence type="ECO:0000256" key="4">
    <source>
        <dbReference type="ARBA" id="ARBA00022833"/>
    </source>
</evidence>
<dbReference type="GO" id="GO:0008270">
    <property type="term" value="F:zinc ion binding"/>
    <property type="evidence" value="ECO:0007669"/>
    <property type="project" value="InterPro"/>
</dbReference>
<name>A0AAV9P5W2_9PEZI</name>
<dbReference type="PANTHER" id="PTHR42940">
    <property type="entry name" value="ALCOHOL DEHYDROGENASE 1-RELATED"/>
    <property type="match status" value="1"/>
</dbReference>
<keyword evidence="5" id="KW-0560">Oxidoreductase</keyword>
<dbReference type="Proteomes" id="UP001337655">
    <property type="component" value="Unassembled WGS sequence"/>
</dbReference>
<dbReference type="Gene3D" id="3.90.180.10">
    <property type="entry name" value="Medium-chain alcohol dehydrogenases, catalytic domain"/>
    <property type="match status" value="1"/>
</dbReference>
<dbReference type="PROSITE" id="PS00059">
    <property type="entry name" value="ADH_ZINC"/>
    <property type="match status" value="1"/>
</dbReference>
<feature type="domain" description="Enoyl reductase (ER)" evidence="8">
    <location>
        <begin position="19"/>
        <end position="371"/>
    </location>
</feature>
<keyword evidence="10" id="KW-1185">Reference proteome</keyword>
<comment type="similarity">
    <text evidence="2 7">Belongs to the zinc-containing alcohol dehydrogenase family.</text>
</comment>